<dbReference type="OrthoDB" id="7161229at2"/>
<accession>A0A2V3UYL9</accession>
<evidence type="ECO:0000313" key="2">
    <source>
        <dbReference type="EMBL" id="PXW74503.1"/>
    </source>
</evidence>
<dbReference type="EMBL" id="QJJM01000008">
    <property type="protein sequence ID" value="PXW74503.1"/>
    <property type="molecule type" value="Genomic_DNA"/>
</dbReference>
<keyword evidence="3" id="KW-1185">Reference proteome</keyword>
<comment type="caution">
    <text evidence="2">The sequence shown here is derived from an EMBL/GenBank/DDBJ whole genome shotgun (WGS) entry which is preliminary data.</text>
</comment>
<evidence type="ECO:0000256" key="1">
    <source>
        <dbReference type="SAM" id="MobiDB-lite"/>
    </source>
</evidence>
<feature type="compositionally biased region" description="Pro residues" evidence="1">
    <location>
        <begin position="119"/>
        <end position="136"/>
    </location>
</feature>
<dbReference type="Gene3D" id="3.30.1150.10">
    <property type="match status" value="1"/>
</dbReference>
<sequence>MEKSERLGLSVAVVGHVALFAALSLGIASRSELKMPVKPIEVQLTDEVGLKSESPTPNVEAATATAPEIAPQVEKAAPAEASEPEPAPPPPVKRPEPPAAKAIERPSPPKPRAAEKPRPAPVPKPARSTPPPPAKPQPKAAEKPKPKPPADTSERRRPDRPKTTPAAKPSTSSPAKASPNAAARAPRIGKDFLEGVTDKPSTSRAQTPPAATIGPAVVASLQRELLRQVKPHWVPPTGADAELLRTRVVVKLDESGNIVGTPQATTTGVNASNRAQEALHKERAIAAVRRAAPFKFPAQYYAEWQTIEPTFYLGL</sequence>
<evidence type="ECO:0000313" key="3">
    <source>
        <dbReference type="Proteomes" id="UP000248014"/>
    </source>
</evidence>
<feature type="region of interest" description="Disordered" evidence="1">
    <location>
        <begin position="45"/>
        <end position="186"/>
    </location>
</feature>
<gene>
    <name evidence="2" type="ORF">C7451_108165</name>
</gene>
<name>A0A2V3UYL9_9SPHN</name>
<dbReference type="Proteomes" id="UP000248014">
    <property type="component" value="Unassembled WGS sequence"/>
</dbReference>
<feature type="compositionally biased region" description="Basic and acidic residues" evidence="1">
    <location>
        <begin position="152"/>
        <end position="162"/>
    </location>
</feature>
<feature type="compositionally biased region" description="Low complexity" evidence="1">
    <location>
        <begin position="163"/>
        <end position="186"/>
    </location>
</feature>
<proteinExistence type="predicted"/>
<organism evidence="2 3">
    <name type="scientific">Blastomonas natatoria</name>
    <dbReference type="NCBI Taxonomy" id="34015"/>
    <lineage>
        <taxon>Bacteria</taxon>
        <taxon>Pseudomonadati</taxon>
        <taxon>Pseudomonadota</taxon>
        <taxon>Alphaproteobacteria</taxon>
        <taxon>Sphingomonadales</taxon>
        <taxon>Sphingomonadaceae</taxon>
        <taxon>Blastomonas</taxon>
    </lineage>
</organism>
<feature type="compositionally biased region" description="Low complexity" evidence="1">
    <location>
        <begin position="60"/>
        <end position="81"/>
    </location>
</feature>
<keyword evidence="2" id="KW-0131">Cell cycle</keyword>
<reference evidence="2 3" key="1">
    <citation type="submission" date="2018-05" db="EMBL/GenBank/DDBJ databases">
        <title>Genomic Encyclopedia of Type Strains, Phase IV (KMG-IV): sequencing the most valuable type-strain genomes for metagenomic binning, comparative biology and taxonomic classification.</title>
        <authorList>
            <person name="Goeker M."/>
        </authorList>
    </citation>
    <scope>NUCLEOTIDE SEQUENCE [LARGE SCALE GENOMIC DNA]</scope>
    <source>
        <strain evidence="2 3">DSM 3183</strain>
    </source>
</reference>
<dbReference type="GO" id="GO:0051301">
    <property type="term" value="P:cell division"/>
    <property type="evidence" value="ECO:0007669"/>
    <property type="project" value="UniProtKB-KW"/>
</dbReference>
<dbReference type="RefSeq" id="WP_110299179.1">
    <property type="nucleotide sequence ID" value="NZ_QJJM01000008.1"/>
</dbReference>
<keyword evidence="2" id="KW-0132">Cell division</keyword>
<protein>
    <submittedName>
        <fullName evidence="2">Cell division and transport-associated protein TolA</fullName>
    </submittedName>
</protein>
<dbReference type="AlphaFoldDB" id="A0A2V3UYL9"/>